<dbReference type="OrthoDB" id="2417308at2759"/>
<feature type="transmembrane region" description="Helical" evidence="7">
    <location>
        <begin position="376"/>
        <end position="395"/>
    </location>
</feature>
<name>W9WV53_9EURO</name>
<comment type="caution">
    <text evidence="8">The sequence shown here is derived from an EMBL/GenBank/DDBJ whole genome shotgun (WGS) entry which is preliminary data.</text>
</comment>
<dbReference type="STRING" id="1182543.W9WV53"/>
<dbReference type="RefSeq" id="XP_007747092.1">
    <property type="nucleotide sequence ID" value="XM_007748902.1"/>
</dbReference>
<feature type="transmembrane region" description="Helical" evidence="7">
    <location>
        <begin position="446"/>
        <end position="465"/>
    </location>
</feature>
<feature type="transmembrane region" description="Helical" evidence="7">
    <location>
        <begin position="275"/>
        <end position="296"/>
    </location>
</feature>
<feature type="region of interest" description="Disordered" evidence="6">
    <location>
        <begin position="1"/>
        <end position="20"/>
    </location>
</feature>
<organism evidence="8 9">
    <name type="scientific">Cladophialophora psammophila CBS 110553</name>
    <dbReference type="NCBI Taxonomy" id="1182543"/>
    <lineage>
        <taxon>Eukaryota</taxon>
        <taxon>Fungi</taxon>
        <taxon>Dikarya</taxon>
        <taxon>Ascomycota</taxon>
        <taxon>Pezizomycotina</taxon>
        <taxon>Eurotiomycetes</taxon>
        <taxon>Chaetothyriomycetidae</taxon>
        <taxon>Chaetothyriales</taxon>
        <taxon>Herpotrichiellaceae</taxon>
        <taxon>Cladophialophora</taxon>
    </lineage>
</organism>
<dbReference type="PANTHER" id="PTHR45649">
    <property type="entry name" value="AMINO-ACID PERMEASE BAT1"/>
    <property type="match status" value="1"/>
</dbReference>
<keyword evidence="5 7" id="KW-0472">Membrane</keyword>
<feature type="transmembrane region" description="Helical" evidence="7">
    <location>
        <begin position="326"/>
        <end position="346"/>
    </location>
</feature>
<reference evidence="8 9" key="1">
    <citation type="submission" date="2013-03" db="EMBL/GenBank/DDBJ databases">
        <title>The Genome Sequence of Cladophialophora psammophila CBS 110553.</title>
        <authorList>
            <consortium name="The Broad Institute Genomics Platform"/>
            <person name="Cuomo C."/>
            <person name="de Hoog S."/>
            <person name="Gorbushina A."/>
            <person name="Walker B."/>
            <person name="Young S.K."/>
            <person name="Zeng Q."/>
            <person name="Gargeya S."/>
            <person name="Fitzgerald M."/>
            <person name="Haas B."/>
            <person name="Abouelleil A."/>
            <person name="Allen A.W."/>
            <person name="Alvarado L."/>
            <person name="Arachchi H.M."/>
            <person name="Berlin A.M."/>
            <person name="Chapman S.B."/>
            <person name="Gainer-Dewar J."/>
            <person name="Goldberg J."/>
            <person name="Griggs A."/>
            <person name="Gujja S."/>
            <person name="Hansen M."/>
            <person name="Howarth C."/>
            <person name="Imamovic A."/>
            <person name="Ireland A."/>
            <person name="Larimer J."/>
            <person name="McCowan C."/>
            <person name="Murphy C."/>
            <person name="Pearson M."/>
            <person name="Poon T.W."/>
            <person name="Priest M."/>
            <person name="Roberts A."/>
            <person name="Saif S."/>
            <person name="Shea T."/>
            <person name="Sisk P."/>
            <person name="Sykes S."/>
            <person name="Wortman J."/>
            <person name="Nusbaum C."/>
            <person name="Birren B."/>
        </authorList>
    </citation>
    <scope>NUCLEOTIDE SEQUENCE [LARGE SCALE GENOMIC DNA]</scope>
    <source>
        <strain evidence="8 9">CBS 110553</strain>
    </source>
</reference>
<dbReference type="Gene3D" id="1.20.1740.10">
    <property type="entry name" value="Amino acid/polyamine transporter I"/>
    <property type="match status" value="1"/>
</dbReference>
<dbReference type="GO" id="GO:0016020">
    <property type="term" value="C:membrane"/>
    <property type="evidence" value="ECO:0007669"/>
    <property type="project" value="UniProtKB-SubCell"/>
</dbReference>
<dbReference type="AlphaFoldDB" id="W9WV53"/>
<gene>
    <name evidence="8" type="ORF">A1O5_08319</name>
</gene>
<dbReference type="PIRSF" id="PIRSF006060">
    <property type="entry name" value="AA_transporter"/>
    <property type="match status" value="1"/>
</dbReference>
<evidence type="ECO:0000313" key="8">
    <source>
        <dbReference type="EMBL" id="EXJ68526.1"/>
    </source>
</evidence>
<comment type="subcellular location">
    <subcellularLocation>
        <location evidence="1">Membrane</location>
        <topology evidence="1">Multi-pass membrane protein</topology>
    </subcellularLocation>
</comment>
<feature type="transmembrane region" description="Helical" evidence="7">
    <location>
        <begin position="74"/>
        <end position="100"/>
    </location>
</feature>
<dbReference type="GeneID" id="19193019"/>
<sequence length="530" mass="58360">MSETTKHHSTEEFTGEPLESITTDTSVEQHAVTKLDDERFSLWSVLGVQYTLGCAPLAIAGYLQFTLGVGGSPYFFWCFIVAAVGQGNIVLNFAELASAYPHVAGQTYWTAILAPPKYRRFLTYLNGMMTLWGWNFAVAGGYFLSTQFILGTATIINNSYVPQHYHSFLMSIAMFIIAIAMNTWLIKIYPAVTKFFVVAINVAVIYIIVVVLSKAQPKADARTVFIDVINNTGWGSDGLVFCLGMLPALVALCLPDGATHLTEELPNPQRRVPQVMIGSFLLSFLGAFVMIIVLLFCTVNPEGLLEPLGGQPIFQICWDAWHNTGFLVTIGIILSASFIQGCNACLTGESRIAWSFAKSGGLPYGSWLTQVDAKTLVPFNSVLACAVVALAFDALEFAPAYVLNAIYGSAGICFGISYGLPVVLLVIQGRQRLPAKRYVNLGRVGIIFNILMIGWICFQVIFLSFPLNYPVTTNNMNWASVVAVGCFVLTIGNWFIIKDHYRVPEALAFEIVPHRSSHHKHHHHHHQDDA</sequence>
<dbReference type="Proteomes" id="UP000019471">
    <property type="component" value="Unassembled WGS sequence"/>
</dbReference>
<evidence type="ECO:0000256" key="2">
    <source>
        <dbReference type="ARBA" id="ARBA00022448"/>
    </source>
</evidence>
<evidence type="ECO:0008006" key="10">
    <source>
        <dbReference type="Google" id="ProtNLM"/>
    </source>
</evidence>
<dbReference type="HOGENOM" id="CLU_004495_2_3_1"/>
<evidence type="ECO:0000313" key="9">
    <source>
        <dbReference type="Proteomes" id="UP000019471"/>
    </source>
</evidence>
<feature type="transmembrane region" description="Helical" evidence="7">
    <location>
        <begin position="233"/>
        <end position="254"/>
    </location>
</feature>
<keyword evidence="4 7" id="KW-1133">Transmembrane helix</keyword>
<feature type="transmembrane region" description="Helical" evidence="7">
    <location>
        <begin position="164"/>
        <end position="185"/>
    </location>
</feature>
<evidence type="ECO:0000256" key="3">
    <source>
        <dbReference type="ARBA" id="ARBA00022692"/>
    </source>
</evidence>
<protein>
    <recommendedName>
        <fullName evidence="10">Choline transport protein</fullName>
    </recommendedName>
</protein>
<evidence type="ECO:0000256" key="6">
    <source>
        <dbReference type="SAM" id="MobiDB-lite"/>
    </source>
</evidence>
<feature type="transmembrane region" description="Helical" evidence="7">
    <location>
        <begin position="477"/>
        <end position="497"/>
    </location>
</feature>
<dbReference type="Pfam" id="PF13520">
    <property type="entry name" value="AA_permease_2"/>
    <property type="match status" value="1"/>
</dbReference>
<dbReference type="InterPro" id="IPR002293">
    <property type="entry name" value="AA/rel_permease1"/>
</dbReference>
<accession>W9WV53</accession>
<dbReference type="eggNOG" id="KOG1289">
    <property type="taxonomic scope" value="Eukaryota"/>
</dbReference>
<keyword evidence="9" id="KW-1185">Reference proteome</keyword>
<keyword evidence="3 7" id="KW-0812">Transmembrane</keyword>
<keyword evidence="2" id="KW-0813">Transport</keyword>
<feature type="transmembrane region" description="Helical" evidence="7">
    <location>
        <begin position="192"/>
        <end position="213"/>
    </location>
</feature>
<evidence type="ECO:0000256" key="1">
    <source>
        <dbReference type="ARBA" id="ARBA00004141"/>
    </source>
</evidence>
<feature type="transmembrane region" description="Helical" evidence="7">
    <location>
        <begin position="401"/>
        <end position="426"/>
    </location>
</feature>
<dbReference type="GO" id="GO:0022857">
    <property type="term" value="F:transmembrane transporter activity"/>
    <property type="evidence" value="ECO:0007669"/>
    <property type="project" value="InterPro"/>
</dbReference>
<dbReference type="EMBL" id="AMGX01000013">
    <property type="protein sequence ID" value="EXJ68526.1"/>
    <property type="molecule type" value="Genomic_DNA"/>
</dbReference>
<evidence type="ECO:0000256" key="5">
    <source>
        <dbReference type="ARBA" id="ARBA00023136"/>
    </source>
</evidence>
<evidence type="ECO:0000256" key="4">
    <source>
        <dbReference type="ARBA" id="ARBA00022989"/>
    </source>
</evidence>
<evidence type="ECO:0000256" key="7">
    <source>
        <dbReference type="SAM" id="Phobius"/>
    </source>
</evidence>
<dbReference type="PANTHER" id="PTHR45649:SF16">
    <property type="entry name" value="7-KETO 8-AMINOPELARGONIC ACID TRANSPORTER"/>
    <property type="match status" value="1"/>
</dbReference>
<feature type="compositionally biased region" description="Basic and acidic residues" evidence="6">
    <location>
        <begin position="1"/>
        <end position="11"/>
    </location>
</feature>
<feature type="transmembrane region" description="Helical" evidence="7">
    <location>
        <begin position="40"/>
        <end position="62"/>
    </location>
</feature>
<proteinExistence type="predicted"/>